<dbReference type="NCBIfam" id="TIGR02423">
    <property type="entry name" value="protocat_alph"/>
    <property type="match status" value="1"/>
</dbReference>
<proteinExistence type="inferred from homology"/>
<dbReference type="Pfam" id="PF00775">
    <property type="entry name" value="Dioxygenase_C"/>
    <property type="match status" value="1"/>
</dbReference>
<dbReference type="SUPFAM" id="SSF49482">
    <property type="entry name" value="Aromatic compound dioxygenase"/>
    <property type="match status" value="1"/>
</dbReference>
<evidence type="ECO:0000259" key="5">
    <source>
        <dbReference type="Pfam" id="PF00775"/>
    </source>
</evidence>
<evidence type="ECO:0000313" key="7">
    <source>
        <dbReference type="Proteomes" id="UP000267900"/>
    </source>
</evidence>
<dbReference type="OrthoDB" id="4417174at2"/>
<dbReference type="InterPro" id="IPR015889">
    <property type="entry name" value="Intradiol_dOase_core"/>
</dbReference>
<dbReference type="GO" id="GO:0008199">
    <property type="term" value="F:ferric iron binding"/>
    <property type="evidence" value="ECO:0007669"/>
    <property type="project" value="InterPro"/>
</dbReference>
<dbReference type="PANTHER" id="PTHR33711:SF9">
    <property type="entry name" value="PROTOCATECHUATE 3,4-DIOXYGENASE ALPHA CHAIN"/>
    <property type="match status" value="1"/>
</dbReference>
<evidence type="ECO:0000256" key="1">
    <source>
        <dbReference type="ARBA" id="ARBA00007825"/>
    </source>
</evidence>
<evidence type="ECO:0000256" key="2">
    <source>
        <dbReference type="ARBA" id="ARBA00022964"/>
    </source>
</evidence>
<comment type="similarity">
    <text evidence="1">Belongs to the intradiol ring-cleavage dioxygenase family.</text>
</comment>
<reference evidence="6 7" key="1">
    <citation type="submission" date="2018-12" db="EMBL/GenBank/DDBJ databases">
        <title>The whole draft genome of Streptomyce luteoverticillatus CGMCC 15060.</title>
        <authorList>
            <person name="Feng Z."/>
            <person name="Chen G."/>
            <person name="Zhang J."/>
            <person name="Zhu H."/>
            <person name="Yu X."/>
            <person name="Zhang W."/>
            <person name="Zhang X."/>
        </authorList>
    </citation>
    <scope>NUCLEOTIDE SEQUENCE [LARGE SCALE GENOMIC DNA]</scope>
    <source>
        <strain evidence="6 7">CGMCC 15060</strain>
    </source>
</reference>
<dbReference type="RefSeq" id="WP_126916535.1">
    <property type="nucleotide sequence ID" value="NZ_CP034587.1"/>
</dbReference>
<dbReference type="EC" id="1.13.11.3" evidence="6"/>
<dbReference type="Gene3D" id="2.60.130.10">
    <property type="entry name" value="Aromatic compound dioxygenase"/>
    <property type="match status" value="1"/>
</dbReference>
<dbReference type="InterPro" id="IPR000627">
    <property type="entry name" value="Intradiol_dOase_C"/>
</dbReference>
<keyword evidence="3 6" id="KW-0560">Oxidoreductase</keyword>
<dbReference type="Proteomes" id="UP000267900">
    <property type="component" value="Chromosome"/>
</dbReference>
<name>A0A3Q9FX11_STRLT</name>
<organism evidence="6 7">
    <name type="scientific">Streptomyces luteoverticillatus</name>
    <name type="common">Streptoverticillium luteoverticillatus</name>
    <dbReference type="NCBI Taxonomy" id="66425"/>
    <lineage>
        <taxon>Bacteria</taxon>
        <taxon>Bacillati</taxon>
        <taxon>Actinomycetota</taxon>
        <taxon>Actinomycetes</taxon>
        <taxon>Kitasatosporales</taxon>
        <taxon>Streptomycetaceae</taxon>
        <taxon>Streptomyces</taxon>
    </lineage>
</organism>
<feature type="domain" description="Intradiol ring-cleavage dioxygenases" evidence="5">
    <location>
        <begin position="35"/>
        <end position="102"/>
    </location>
</feature>
<dbReference type="InterPro" id="IPR012786">
    <property type="entry name" value="Protocat_dOase_a"/>
</dbReference>
<dbReference type="PANTHER" id="PTHR33711">
    <property type="entry name" value="DIOXYGENASE, PUTATIVE (AFU_ORTHOLOGUE AFUA_2G02910)-RELATED"/>
    <property type="match status" value="1"/>
</dbReference>
<gene>
    <name evidence="6" type="primary">pcaG</name>
    <name evidence="6" type="ORF">EKH77_24925</name>
</gene>
<dbReference type="GO" id="GO:0018578">
    <property type="term" value="F:protocatechuate 3,4-dioxygenase activity"/>
    <property type="evidence" value="ECO:0007669"/>
    <property type="project" value="UniProtKB-EC"/>
</dbReference>
<dbReference type="InterPro" id="IPR050770">
    <property type="entry name" value="Intradiol_RC_Dioxygenase"/>
</dbReference>
<feature type="region of interest" description="Disordered" evidence="4">
    <location>
        <begin position="177"/>
        <end position="204"/>
    </location>
</feature>
<accession>A0A3Q9FX11</accession>
<sequence length="204" mass="21577">MPSPHATPSQTIGPYYGTALPFPGGPDAAPAGHPDAITVHGRVLDGEGVPVADALLEFWQAAPDGSLTGSPGSLRRDGARFTGFARVPTGGDGHYALRTLPPPEGAPFLALCVFVRGLSRHLFTRVYFRLPAGDPLLAALPPGRRDTLLAAPDPGGHRTYRFDVRLRGRGRRCFFPLPAPSRNRGQAPGPPDAAAPRVLNRRTG</sequence>
<protein>
    <submittedName>
        <fullName evidence="6">Protocatechuate 3,4-dioxygenase subunit alpha</fullName>
        <ecNumber evidence="6">1.13.11.3</ecNumber>
    </submittedName>
</protein>
<keyword evidence="7" id="KW-1185">Reference proteome</keyword>
<evidence type="ECO:0000256" key="3">
    <source>
        <dbReference type="ARBA" id="ARBA00023002"/>
    </source>
</evidence>
<evidence type="ECO:0000256" key="4">
    <source>
        <dbReference type="SAM" id="MobiDB-lite"/>
    </source>
</evidence>
<keyword evidence="2 6" id="KW-0223">Dioxygenase</keyword>
<evidence type="ECO:0000313" key="6">
    <source>
        <dbReference type="EMBL" id="AZQ74032.1"/>
    </source>
</evidence>
<dbReference type="EMBL" id="CP034587">
    <property type="protein sequence ID" value="AZQ74032.1"/>
    <property type="molecule type" value="Genomic_DNA"/>
</dbReference>
<dbReference type="AlphaFoldDB" id="A0A3Q9FX11"/>